<feature type="transmembrane region" description="Helical" evidence="2">
    <location>
        <begin position="106"/>
        <end position="124"/>
    </location>
</feature>
<sequence length="367" mass="41108">SRILLHECVAHFKGYSNTIFYFLNGRRYSIPFWDARKLKTSLIYLMFTHMCLINILDLSFSVLLSLVYIANGTWVFGTHPTELMLASRKMVSCSSGAPLGYSLCRLFIYTGCLCVLLVCASAVFKKRVSFRFSYDHFKMIQLKFSLFQVALLVCIFIAVEGPYISLCFIVNSYDVTSDGLVLDIPQDADTLITWLKFLFPLLSPIILCWCSDISGYLKELFCCRSYDPPVIGQIGTGYKGEPFNDDLTIELDFRLTQRSGPGVNASSAPKKPPNIFPEYELVESNEKIEPHLPTIPLHSLIHNQVYQCRLGLGVGAMPGVMTLVATPEGLQLKLPSSVASPPDPIRLPQPSPDPQPYEGSLFLLDCR</sequence>
<keyword evidence="2" id="KW-0812">Transmembrane</keyword>
<feature type="transmembrane region" description="Helical" evidence="2">
    <location>
        <begin position="145"/>
        <end position="171"/>
    </location>
</feature>
<keyword evidence="2" id="KW-1133">Transmembrane helix</keyword>
<evidence type="ECO:0000313" key="3">
    <source>
        <dbReference type="EMBL" id="VDO75071.1"/>
    </source>
</evidence>
<feature type="region of interest" description="Disordered" evidence="1">
    <location>
        <begin position="334"/>
        <end position="359"/>
    </location>
</feature>
<evidence type="ECO:0000313" key="5">
    <source>
        <dbReference type="WBParaSite" id="HPBE_0000813701-mRNA-1"/>
    </source>
</evidence>
<reference evidence="5" key="2">
    <citation type="submission" date="2019-09" db="UniProtKB">
        <authorList>
            <consortium name="WormBaseParasite"/>
        </authorList>
    </citation>
    <scope>IDENTIFICATION</scope>
</reference>
<keyword evidence="4" id="KW-1185">Reference proteome</keyword>
<protein>
    <submittedName>
        <fullName evidence="5">G_PROTEIN_RECEP_F1_2 domain-containing protein</fullName>
    </submittedName>
</protein>
<dbReference type="Proteomes" id="UP000050761">
    <property type="component" value="Unassembled WGS sequence"/>
</dbReference>
<gene>
    <name evidence="3" type="ORF">HPBE_LOCUS8134</name>
</gene>
<proteinExistence type="predicted"/>
<keyword evidence="2" id="KW-0472">Membrane</keyword>
<feature type="non-terminal residue" evidence="3">
    <location>
        <position position="1"/>
    </location>
</feature>
<dbReference type="WBParaSite" id="HPBE_0000813701-mRNA-1">
    <property type="protein sequence ID" value="HPBE_0000813701-mRNA-1"/>
    <property type="gene ID" value="HPBE_0000813701"/>
</dbReference>
<organism evidence="3">
    <name type="scientific">Heligmosomoides polygyrus</name>
    <name type="common">Parasitic roundworm</name>
    <dbReference type="NCBI Taxonomy" id="6339"/>
    <lineage>
        <taxon>Eukaryota</taxon>
        <taxon>Metazoa</taxon>
        <taxon>Ecdysozoa</taxon>
        <taxon>Nematoda</taxon>
        <taxon>Chromadorea</taxon>
        <taxon>Rhabditida</taxon>
        <taxon>Rhabditina</taxon>
        <taxon>Rhabditomorpha</taxon>
        <taxon>Strongyloidea</taxon>
        <taxon>Heligmosomidae</taxon>
        <taxon>Heligmosomoides</taxon>
    </lineage>
</organism>
<dbReference type="AlphaFoldDB" id="A0A3P7XKY1"/>
<feature type="transmembrane region" description="Helical" evidence="2">
    <location>
        <begin position="42"/>
        <end position="70"/>
    </location>
</feature>
<evidence type="ECO:0000313" key="4">
    <source>
        <dbReference type="Proteomes" id="UP000050761"/>
    </source>
</evidence>
<evidence type="ECO:0000256" key="2">
    <source>
        <dbReference type="SAM" id="Phobius"/>
    </source>
</evidence>
<name>A0A3P7XKY1_HELPZ</name>
<dbReference type="EMBL" id="UZAH01026066">
    <property type="protein sequence ID" value="VDO75071.1"/>
    <property type="molecule type" value="Genomic_DNA"/>
</dbReference>
<dbReference type="OrthoDB" id="5864106at2759"/>
<evidence type="ECO:0000256" key="1">
    <source>
        <dbReference type="SAM" id="MobiDB-lite"/>
    </source>
</evidence>
<reference evidence="3 4" key="1">
    <citation type="submission" date="2018-11" db="EMBL/GenBank/DDBJ databases">
        <authorList>
            <consortium name="Pathogen Informatics"/>
        </authorList>
    </citation>
    <scope>NUCLEOTIDE SEQUENCE [LARGE SCALE GENOMIC DNA]</scope>
</reference>
<accession>A0A3P7XKY1</accession>
<feature type="compositionally biased region" description="Pro residues" evidence="1">
    <location>
        <begin position="341"/>
        <end position="355"/>
    </location>
</feature>